<gene>
    <name evidence="1" type="ORF">GLRG_07764</name>
</gene>
<evidence type="ECO:0000313" key="1">
    <source>
        <dbReference type="EMBL" id="EFQ32494.1"/>
    </source>
</evidence>
<dbReference type="RefSeq" id="XP_008096514.1">
    <property type="nucleotide sequence ID" value="XM_008098323.1"/>
</dbReference>
<dbReference type="EMBL" id="GG697362">
    <property type="protein sequence ID" value="EFQ32494.1"/>
    <property type="molecule type" value="Genomic_DNA"/>
</dbReference>
<dbReference type="GeneID" id="24413129"/>
<dbReference type="VEuPathDB" id="FungiDB:GLRG_07764"/>
<keyword evidence="2" id="KW-1185">Reference proteome</keyword>
<name>E3QNK7_COLGM</name>
<accession>E3QNK7</accession>
<dbReference type="Proteomes" id="UP000008782">
    <property type="component" value="Unassembled WGS sequence"/>
</dbReference>
<protein>
    <submittedName>
        <fullName evidence="1">Uncharacterized protein</fullName>
    </submittedName>
</protein>
<sequence>MSVLELVADRSSEILLEVVKGASSLPSQQVAYVDGSLDLLTPGHISSLEEVVSIEQQPQS</sequence>
<organism evidence="2">
    <name type="scientific">Colletotrichum graminicola (strain M1.001 / M2 / FGSC 10212)</name>
    <name type="common">Maize anthracnose fungus</name>
    <name type="synonym">Glomerella graminicola</name>
    <dbReference type="NCBI Taxonomy" id="645133"/>
    <lineage>
        <taxon>Eukaryota</taxon>
        <taxon>Fungi</taxon>
        <taxon>Dikarya</taxon>
        <taxon>Ascomycota</taxon>
        <taxon>Pezizomycotina</taxon>
        <taxon>Sordariomycetes</taxon>
        <taxon>Hypocreomycetidae</taxon>
        <taxon>Glomerellales</taxon>
        <taxon>Glomerellaceae</taxon>
        <taxon>Colletotrichum</taxon>
        <taxon>Colletotrichum graminicola species complex</taxon>
    </lineage>
</organism>
<dbReference type="HOGENOM" id="CLU_2941592_0_0_1"/>
<dbReference type="AlphaFoldDB" id="E3QNK7"/>
<reference evidence="2" key="1">
    <citation type="journal article" date="2012" name="Nat. Genet.">
        <title>Lifestyle transitions in plant pathogenic Colletotrichum fungi deciphered by genome and transcriptome analyses.</title>
        <authorList>
            <person name="O'Connell R.J."/>
            <person name="Thon M.R."/>
            <person name="Hacquard S."/>
            <person name="Amyotte S.G."/>
            <person name="Kleemann J."/>
            <person name="Torres M.F."/>
            <person name="Damm U."/>
            <person name="Buiate E.A."/>
            <person name="Epstein L."/>
            <person name="Alkan N."/>
            <person name="Altmueller J."/>
            <person name="Alvarado-Balderrama L."/>
            <person name="Bauser C.A."/>
            <person name="Becker C."/>
            <person name="Birren B.W."/>
            <person name="Chen Z."/>
            <person name="Choi J."/>
            <person name="Crouch J.A."/>
            <person name="Duvick J.P."/>
            <person name="Farman M.A."/>
            <person name="Gan P."/>
            <person name="Heiman D."/>
            <person name="Henrissat B."/>
            <person name="Howard R.J."/>
            <person name="Kabbage M."/>
            <person name="Koch C."/>
            <person name="Kracher B."/>
            <person name="Kubo Y."/>
            <person name="Law A.D."/>
            <person name="Lebrun M.-H."/>
            <person name="Lee Y.-H."/>
            <person name="Miyara I."/>
            <person name="Moore N."/>
            <person name="Neumann U."/>
            <person name="Nordstroem K."/>
            <person name="Panaccione D.G."/>
            <person name="Panstruga R."/>
            <person name="Place M."/>
            <person name="Proctor R.H."/>
            <person name="Prusky D."/>
            <person name="Rech G."/>
            <person name="Reinhardt R."/>
            <person name="Rollins J.A."/>
            <person name="Rounsley S."/>
            <person name="Schardl C.L."/>
            <person name="Schwartz D.C."/>
            <person name="Shenoy N."/>
            <person name="Shirasu K."/>
            <person name="Sikhakolli U.R."/>
            <person name="Stueber K."/>
            <person name="Sukno S.A."/>
            <person name="Sweigard J.A."/>
            <person name="Takano Y."/>
            <person name="Takahara H."/>
            <person name="Trail F."/>
            <person name="van der Does H.C."/>
            <person name="Voll L.M."/>
            <person name="Will I."/>
            <person name="Young S."/>
            <person name="Zeng Q."/>
            <person name="Zhang J."/>
            <person name="Zhou S."/>
            <person name="Dickman M.B."/>
            <person name="Schulze-Lefert P."/>
            <person name="Ver Loren van Themaat E."/>
            <person name="Ma L.-J."/>
            <person name="Vaillancourt L.J."/>
        </authorList>
    </citation>
    <scope>NUCLEOTIDE SEQUENCE [LARGE SCALE GENOMIC DNA]</scope>
    <source>
        <strain evidence="2">M1.001 / M2 / FGSC 10212</strain>
    </source>
</reference>
<proteinExistence type="predicted"/>
<evidence type="ECO:0000313" key="2">
    <source>
        <dbReference type="Proteomes" id="UP000008782"/>
    </source>
</evidence>